<sequence>MSFWINPDIVTEIDGQLLMEFHHANCSS</sequence>
<organism evidence="1">
    <name type="scientific">Arundo donax</name>
    <name type="common">Giant reed</name>
    <name type="synonym">Donax arundinaceus</name>
    <dbReference type="NCBI Taxonomy" id="35708"/>
    <lineage>
        <taxon>Eukaryota</taxon>
        <taxon>Viridiplantae</taxon>
        <taxon>Streptophyta</taxon>
        <taxon>Embryophyta</taxon>
        <taxon>Tracheophyta</taxon>
        <taxon>Spermatophyta</taxon>
        <taxon>Magnoliopsida</taxon>
        <taxon>Liliopsida</taxon>
        <taxon>Poales</taxon>
        <taxon>Poaceae</taxon>
        <taxon>PACMAD clade</taxon>
        <taxon>Arundinoideae</taxon>
        <taxon>Arundineae</taxon>
        <taxon>Arundo</taxon>
    </lineage>
</organism>
<evidence type="ECO:0000313" key="1">
    <source>
        <dbReference type="EMBL" id="JAD33230.1"/>
    </source>
</evidence>
<dbReference type="EMBL" id="GBRH01264665">
    <property type="protein sequence ID" value="JAD33230.1"/>
    <property type="molecule type" value="Transcribed_RNA"/>
</dbReference>
<reference evidence="1" key="1">
    <citation type="submission" date="2014-09" db="EMBL/GenBank/DDBJ databases">
        <authorList>
            <person name="Magalhaes I.L.F."/>
            <person name="Oliveira U."/>
            <person name="Santos F.R."/>
            <person name="Vidigal T.H.D.A."/>
            <person name="Brescovit A.D."/>
            <person name="Santos A.J."/>
        </authorList>
    </citation>
    <scope>NUCLEOTIDE SEQUENCE</scope>
    <source>
        <tissue evidence="1">Shoot tissue taken approximately 20 cm above the soil surface</tissue>
    </source>
</reference>
<proteinExistence type="predicted"/>
<protein>
    <submittedName>
        <fullName evidence="1">Uncharacterized protein</fullName>
    </submittedName>
</protein>
<accession>A0A0A8Z937</accession>
<reference evidence="1" key="2">
    <citation type="journal article" date="2015" name="Data Brief">
        <title>Shoot transcriptome of the giant reed, Arundo donax.</title>
        <authorList>
            <person name="Barrero R.A."/>
            <person name="Guerrero F.D."/>
            <person name="Moolhuijzen P."/>
            <person name="Goolsby J.A."/>
            <person name="Tidwell J."/>
            <person name="Bellgard S.E."/>
            <person name="Bellgard M.I."/>
        </authorList>
    </citation>
    <scope>NUCLEOTIDE SEQUENCE</scope>
    <source>
        <tissue evidence="1">Shoot tissue taken approximately 20 cm above the soil surface</tissue>
    </source>
</reference>
<name>A0A0A8Z937_ARUDO</name>
<dbReference type="AlphaFoldDB" id="A0A0A8Z937"/>